<evidence type="ECO:0000313" key="1">
    <source>
        <dbReference type="EMBL" id="MBI4923370.1"/>
    </source>
</evidence>
<proteinExistence type="predicted"/>
<evidence type="ECO:0000313" key="2">
    <source>
        <dbReference type="Proteomes" id="UP000782610"/>
    </source>
</evidence>
<name>A0A933L5D4_9HYPH</name>
<dbReference type="InterPro" id="IPR016181">
    <property type="entry name" value="Acyl_CoA_acyltransferase"/>
</dbReference>
<reference evidence="1" key="1">
    <citation type="submission" date="2020-07" db="EMBL/GenBank/DDBJ databases">
        <title>Huge and variable diversity of episymbiotic CPR bacteria and DPANN archaea in groundwater ecosystems.</title>
        <authorList>
            <person name="He C.Y."/>
            <person name="Keren R."/>
            <person name="Whittaker M."/>
            <person name="Farag I.F."/>
            <person name="Doudna J."/>
            <person name="Cate J.H.D."/>
            <person name="Banfield J.F."/>
        </authorList>
    </citation>
    <scope>NUCLEOTIDE SEQUENCE</scope>
    <source>
        <strain evidence="1">NC_groundwater_1586_Pr3_B-0.1um_66_15</strain>
    </source>
</reference>
<dbReference type="Gene3D" id="3.40.630.30">
    <property type="match status" value="1"/>
</dbReference>
<comment type="caution">
    <text evidence="1">The sequence shown here is derived from an EMBL/GenBank/DDBJ whole genome shotgun (WGS) entry which is preliminary data.</text>
</comment>
<protein>
    <submittedName>
        <fullName evidence="1">Uncharacterized protein</fullName>
    </submittedName>
</protein>
<organism evidence="1 2">
    <name type="scientific">Devosia nanyangense</name>
    <dbReference type="NCBI Taxonomy" id="1228055"/>
    <lineage>
        <taxon>Bacteria</taxon>
        <taxon>Pseudomonadati</taxon>
        <taxon>Pseudomonadota</taxon>
        <taxon>Alphaproteobacteria</taxon>
        <taxon>Hyphomicrobiales</taxon>
        <taxon>Devosiaceae</taxon>
        <taxon>Devosia</taxon>
    </lineage>
</organism>
<gene>
    <name evidence="1" type="ORF">HY834_16640</name>
</gene>
<dbReference type="EMBL" id="JACRAF010000053">
    <property type="protein sequence ID" value="MBI4923370.1"/>
    <property type="molecule type" value="Genomic_DNA"/>
</dbReference>
<dbReference type="SUPFAM" id="SSF55729">
    <property type="entry name" value="Acyl-CoA N-acyltransferases (Nat)"/>
    <property type="match status" value="1"/>
</dbReference>
<dbReference type="AlphaFoldDB" id="A0A933L5D4"/>
<dbReference type="Proteomes" id="UP000782610">
    <property type="component" value="Unassembled WGS sequence"/>
</dbReference>
<sequence length="388" mass="42133">MTTTIADPAPPRQALADSSSTIRPFAAADAGEVADLLVRGFQNSDRPAPAGMAAYLTEVYLDAPWFDPQIASRVLVRTDGRIAGFVGVSAMPMLLDGRRIRTAILSSLAVDPRTADSMTAPRLLRDVRSGAQDAILSDRANAVAVALLRSLRGEVFRNYSLDWLRVLRPAGLAIDTLAKRFGPLRLLAPLAAPFDNRMLARGLATEEPRWTTPSHARSAEAFTDRDADLSELLTLVPHFLAEFPLRPDWTAADLGTILSDGARKAELGDFTSRVVLAPNGEVAGLFLTHLRRGRVAQILQIMAKKGREGIVIDRAIAHAVTAGAVAIRGRAQPALLDALMERRAVFLPELAAVVYSRDADILRHFREGTAFFTGLAGENWMRLNGDRF</sequence>
<accession>A0A933L5D4</accession>